<protein>
    <submittedName>
        <fullName evidence="3">Peptidase</fullName>
    </submittedName>
</protein>
<dbReference type="InterPro" id="IPR029045">
    <property type="entry name" value="ClpP/crotonase-like_dom_sf"/>
</dbReference>
<evidence type="ECO:0000313" key="3">
    <source>
        <dbReference type="EMBL" id="QDH79604.1"/>
    </source>
</evidence>
<dbReference type="InterPro" id="IPR041613">
    <property type="entry name" value="Pept_S41_N"/>
</dbReference>
<reference evidence="3 4" key="1">
    <citation type="submission" date="2019-06" db="EMBL/GenBank/DDBJ databases">
        <title>Echinicola alkalisoli sp. nov. isolated from saline soil.</title>
        <authorList>
            <person name="Sun J.-Q."/>
            <person name="Xu L."/>
        </authorList>
    </citation>
    <scope>NUCLEOTIDE SEQUENCE [LARGE SCALE GENOMIC DNA]</scope>
    <source>
        <strain evidence="3 4">LN3S3</strain>
    </source>
</reference>
<dbReference type="GO" id="GO:0006508">
    <property type="term" value="P:proteolysis"/>
    <property type="evidence" value="ECO:0007669"/>
    <property type="project" value="InterPro"/>
</dbReference>
<dbReference type="Proteomes" id="UP000316614">
    <property type="component" value="Chromosome"/>
</dbReference>
<dbReference type="KEGG" id="echi:FKX85_11365"/>
<keyword evidence="1" id="KW-0732">Signal</keyword>
<dbReference type="SMART" id="SM00228">
    <property type="entry name" value="PDZ"/>
    <property type="match status" value="1"/>
</dbReference>
<accession>A0A514CIX9</accession>
<dbReference type="PANTHER" id="PTHR32060:SF30">
    <property type="entry name" value="CARBOXY-TERMINAL PROCESSING PROTEASE CTPA"/>
    <property type="match status" value="1"/>
</dbReference>
<gene>
    <name evidence="3" type="ORF">FKX85_11365</name>
</gene>
<dbReference type="Gene3D" id="3.30.750.170">
    <property type="match status" value="1"/>
</dbReference>
<evidence type="ECO:0000259" key="2">
    <source>
        <dbReference type="PROSITE" id="PS50106"/>
    </source>
</evidence>
<dbReference type="PROSITE" id="PS50106">
    <property type="entry name" value="PDZ"/>
    <property type="match status" value="1"/>
</dbReference>
<dbReference type="Pfam" id="PF17820">
    <property type="entry name" value="PDZ_6"/>
    <property type="match status" value="1"/>
</dbReference>
<dbReference type="RefSeq" id="WP_141614846.1">
    <property type="nucleotide sequence ID" value="NZ_CP041253.1"/>
</dbReference>
<dbReference type="Pfam" id="PF18294">
    <property type="entry name" value="Pept_S41_N"/>
    <property type="match status" value="1"/>
</dbReference>
<dbReference type="SUPFAM" id="SSF50156">
    <property type="entry name" value="PDZ domain-like"/>
    <property type="match status" value="1"/>
</dbReference>
<dbReference type="SMART" id="SM00245">
    <property type="entry name" value="TSPc"/>
    <property type="match status" value="1"/>
</dbReference>
<dbReference type="InterPro" id="IPR005151">
    <property type="entry name" value="Tail-specific_protease"/>
</dbReference>
<organism evidence="3 4">
    <name type="scientific">Echinicola soli</name>
    <dbReference type="NCBI Taxonomy" id="2591634"/>
    <lineage>
        <taxon>Bacteria</taxon>
        <taxon>Pseudomonadati</taxon>
        <taxon>Bacteroidota</taxon>
        <taxon>Cytophagia</taxon>
        <taxon>Cytophagales</taxon>
        <taxon>Cyclobacteriaceae</taxon>
        <taxon>Echinicola</taxon>
    </lineage>
</organism>
<dbReference type="SUPFAM" id="SSF52096">
    <property type="entry name" value="ClpP/crotonase"/>
    <property type="match status" value="1"/>
</dbReference>
<dbReference type="Pfam" id="PF03572">
    <property type="entry name" value="Peptidase_S41"/>
    <property type="match status" value="1"/>
</dbReference>
<evidence type="ECO:0000256" key="1">
    <source>
        <dbReference type="SAM" id="SignalP"/>
    </source>
</evidence>
<dbReference type="Gene3D" id="2.30.42.10">
    <property type="match status" value="1"/>
</dbReference>
<feature type="chain" id="PRO_5022079435" evidence="1">
    <location>
        <begin position="25"/>
        <end position="485"/>
    </location>
</feature>
<dbReference type="InterPro" id="IPR001478">
    <property type="entry name" value="PDZ"/>
</dbReference>
<dbReference type="Gene3D" id="3.90.226.10">
    <property type="entry name" value="2-enoyl-CoA Hydratase, Chain A, domain 1"/>
    <property type="match status" value="1"/>
</dbReference>
<name>A0A514CIX9_9BACT</name>
<dbReference type="GO" id="GO:0004175">
    <property type="term" value="F:endopeptidase activity"/>
    <property type="evidence" value="ECO:0007669"/>
    <property type="project" value="TreeGrafter"/>
</dbReference>
<dbReference type="EMBL" id="CP041253">
    <property type="protein sequence ID" value="QDH79604.1"/>
    <property type="molecule type" value="Genomic_DNA"/>
</dbReference>
<dbReference type="GO" id="GO:0007165">
    <property type="term" value="P:signal transduction"/>
    <property type="evidence" value="ECO:0007669"/>
    <property type="project" value="TreeGrafter"/>
</dbReference>
<dbReference type="InterPro" id="IPR041489">
    <property type="entry name" value="PDZ_6"/>
</dbReference>
<evidence type="ECO:0000313" key="4">
    <source>
        <dbReference type="Proteomes" id="UP000316614"/>
    </source>
</evidence>
<proteinExistence type="predicted"/>
<feature type="domain" description="PDZ" evidence="2">
    <location>
        <begin position="100"/>
        <end position="182"/>
    </location>
</feature>
<dbReference type="OrthoDB" id="7168509at2"/>
<dbReference type="PROSITE" id="PS51257">
    <property type="entry name" value="PROKAR_LIPOPROTEIN"/>
    <property type="match status" value="1"/>
</dbReference>
<dbReference type="InterPro" id="IPR036034">
    <property type="entry name" value="PDZ_sf"/>
</dbReference>
<dbReference type="CDD" id="cd07561">
    <property type="entry name" value="Peptidase_S41_CPP_like"/>
    <property type="match status" value="1"/>
</dbReference>
<sequence length="485" mass="54553">MKIFTPYRWLIALAFIASFTISCSDREMEPNPKPADDDDDVENPNIAINEWIQAVMEEVYLWTDTMNDPIAIDSEPESYFDALLVNQDRFSVIYPNYEDLVKLLEGVQKEAGYEIQLAQVSGSNDVYAIITYVKKDSPADQAGLKRNDRFFEINGVQITVGNYSSLLQSIGEAHTLDIRRLNKDSGQFEILGEDPVSLSVVELAENPILLDSVYTIDNKKIGYLVYNFFAPGEELTSEDIRYGVYDRQLEEIFTEFKTKGVEELVLDLRYNGGGYTSSAVHLASLIGQGISEGDLFYYTKYNDLVQAYFQQEYGPEYFNIRFVNKTQNIGNQLASGKLYVLTSSATASSSELIINGLRPYMDVVIIGGTTYGKNVGSITIQDTENEDNEYGLLPIISRSFNKNDESDYTTGFTPDIASDEFANNFNLLQLGDINEIMFSDAIDAIMGTSSGRTSRKSTVQSLKVDNSIRHQFRFGRMIESTPDFN</sequence>
<dbReference type="GO" id="GO:0008236">
    <property type="term" value="F:serine-type peptidase activity"/>
    <property type="evidence" value="ECO:0007669"/>
    <property type="project" value="InterPro"/>
</dbReference>
<keyword evidence="4" id="KW-1185">Reference proteome</keyword>
<dbReference type="AlphaFoldDB" id="A0A514CIX9"/>
<dbReference type="PANTHER" id="PTHR32060">
    <property type="entry name" value="TAIL-SPECIFIC PROTEASE"/>
    <property type="match status" value="1"/>
</dbReference>
<feature type="signal peptide" evidence="1">
    <location>
        <begin position="1"/>
        <end position="24"/>
    </location>
</feature>
<dbReference type="GO" id="GO:0030288">
    <property type="term" value="C:outer membrane-bounded periplasmic space"/>
    <property type="evidence" value="ECO:0007669"/>
    <property type="project" value="TreeGrafter"/>
</dbReference>